<proteinExistence type="predicted"/>
<evidence type="ECO:0000256" key="2">
    <source>
        <dbReference type="SAM" id="Phobius"/>
    </source>
</evidence>
<name>A0AAW1KSM2_SAPOF</name>
<feature type="compositionally biased region" description="Polar residues" evidence="1">
    <location>
        <begin position="319"/>
        <end position="336"/>
    </location>
</feature>
<dbReference type="AlphaFoldDB" id="A0AAW1KSM2"/>
<dbReference type="PANTHER" id="PTHR38937">
    <property type="entry name" value="MEMBRANE PROTEIN OF ER BODY-LIKE PROTEIN"/>
    <property type="match status" value="1"/>
</dbReference>
<feature type="transmembrane region" description="Helical" evidence="2">
    <location>
        <begin position="777"/>
        <end position="795"/>
    </location>
</feature>
<feature type="compositionally biased region" description="Polar residues" evidence="1">
    <location>
        <begin position="503"/>
        <end position="512"/>
    </location>
</feature>
<evidence type="ECO:0008006" key="5">
    <source>
        <dbReference type="Google" id="ProtNLM"/>
    </source>
</evidence>
<feature type="transmembrane region" description="Helical" evidence="2">
    <location>
        <begin position="745"/>
        <end position="765"/>
    </location>
</feature>
<feature type="compositionally biased region" description="Polar residues" evidence="1">
    <location>
        <begin position="246"/>
        <end position="258"/>
    </location>
</feature>
<feature type="region of interest" description="Disordered" evidence="1">
    <location>
        <begin position="454"/>
        <end position="566"/>
    </location>
</feature>
<feature type="transmembrane region" description="Helical" evidence="2">
    <location>
        <begin position="668"/>
        <end position="688"/>
    </location>
</feature>
<organism evidence="3 4">
    <name type="scientific">Saponaria officinalis</name>
    <name type="common">Common soapwort</name>
    <name type="synonym">Lychnis saponaria</name>
    <dbReference type="NCBI Taxonomy" id="3572"/>
    <lineage>
        <taxon>Eukaryota</taxon>
        <taxon>Viridiplantae</taxon>
        <taxon>Streptophyta</taxon>
        <taxon>Embryophyta</taxon>
        <taxon>Tracheophyta</taxon>
        <taxon>Spermatophyta</taxon>
        <taxon>Magnoliopsida</taxon>
        <taxon>eudicotyledons</taxon>
        <taxon>Gunneridae</taxon>
        <taxon>Pentapetalae</taxon>
        <taxon>Caryophyllales</taxon>
        <taxon>Caryophyllaceae</taxon>
        <taxon>Caryophylleae</taxon>
        <taxon>Saponaria</taxon>
    </lineage>
</organism>
<evidence type="ECO:0000256" key="1">
    <source>
        <dbReference type="SAM" id="MobiDB-lite"/>
    </source>
</evidence>
<feature type="compositionally biased region" description="Polar residues" evidence="1">
    <location>
        <begin position="423"/>
        <end position="433"/>
    </location>
</feature>
<feature type="compositionally biased region" description="Basic and acidic residues" evidence="1">
    <location>
        <begin position="454"/>
        <end position="468"/>
    </location>
</feature>
<dbReference type="PANTHER" id="PTHR38937:SF2">
    <property type="entry name" value="MEMBRANE PROTEIN OF ER BODY-LIKE PROTEIN ISOFORM X1"/>
    <property type="match status" value="1"/>
</dbReference>
<accession>A0AAW1KSM2</accession>
<comment type="caution">
    <text evidence="3">The sequence shown here is derived from an EMBL/GenBank/DDBJ whole genome shotgun (WGS) entry which is preliminary data.</text>
</comment>
<keyword evidence="4" id="KW-1185">Reference proteome</keyword>
<feature type="region of interest" description="Disordered" evidence="1">
    <location>
        <begin position="316"/>
        <end position="336"/>
    </location>
</feature>
<feature type="transmembrane region" description="Helical" evidence="2">
    <location>
        <begin position="709"/>
        <end position="733"/>
    </location>
</feature>
<protein>
    <recommendedName>
        <fullName evidence="5">Membrane protein of ER body-like protein</fullName>
    </recommendedName>
</protein>
<dbReference type="InterPro" id="IPR052843">
    <property type="entry name" value="ER_body_metal_sequester"/>
</dbReference>
<sequence length="831" mass="88422">MEVPYEEEEVMGIGMEEHGTAIMNKLSNPSFSKPISPTISDSSSCVSSESSGDSNSEFLAKFGTHNITTDAQFHKLITPVLQEGPAADNAPNSAETHHTQYYFHHKITQGSNGFSVHQNGTTTVSSLQESNGGSEGIDVGSNGSTFSKSPDAAVNFKYFETILDESSSSVVRTDTVNGENGIVSQSKNVVVHKAEEEVEPQGEEYDVVERLIEKQETHDLICPNCSSCITKRVILKRRKRKFPEISTAQEVSGSQPDQSGVPEPEAEEESQPSPHVGKVPDSSLDAISCFSCFNIFVPSGEGFLCWRFKPKPDTALQPDGTSTGIGQTEDSGTDSTGTIFPLWVVTCCQPAERQKPEASPLQTEPPLPLSEDEIPVSSTPGSLVPEPSAATSRPYIKGTQHGAGTALPNKPLNPIIPHGDAPSSETPSNLTTDEGSKFPLWIVTCCQPSTVETTMDHPVKLDGNEPPKETPSATSDDTEPNHLVNPGLSPIEDDTKLPRETPSAPSGGTESDNLAKPDKTVLQEEIGPAPSGSTRPPLVTFDDNPESPFNPESPAIFVPGTSSPSKPITTVNPIDGIPLPPPTKFPDAPGNAVLPMPLKSQPPVIPSNTPGVASVENVESGLPVEPRRHGVSGLDIVKAIVYGGLLESITSLSVITSAAGGDATTLNIVALGLANVFGGLVVLIHNLRVLKHEHTRERYESQLGRPGHYMLHAVVAIASYLVFGLMSPIIYGFTFRKSDNKDYKIATLAVAALACITLLSVAKAYVRSPPKAYTKTVFYYVSLGVMVSGLGYVAGDVINTLLKKFGIFDSRTPENVPALAAGLTNGAWSSF</sequence>
<keyword evidence="2" id="KW-0812">Transmembrane</keyword>
<reference evidence="3" key="1">
    <citation type="submission" date="2024-03" db="EMBL/GenBank/DDBJ databases">
        <title>WGS assembly of Saponaria officinalis var. Norfolk2.</title>
        <authorList>
            <person name="Jenkins J."/>
            <person name="Shu S."/>
            <person name="Grimwood J."/>
            <person name="Barry K."/>
            <person name="Goodstein D."/>
            <person name="Schmutz J."/>
            <person name="Leebens-Mack J."/>
            <person name="Osbourn A."/>
        </authorList>
    </citation>
    <scope>NUCLEOTIDE SEQUENCE [LARGE SCALE GENOMIC DNA]</scope>
    <source>
        <strain evidence="3">JIC</strain>
    </source>
</reference>
<evidence type="ECO:0000313" key="3">
    <source>
        <dbReference type="EMBL" id="KAK9724102.1"/>
    </source>
</evidence>
<feature type="compositionally biased region" description="Basic and acidic residues" evidence="1">
    <location>
        <begin position="513"/>
        <end position="522"/>
    </location>
</feature>
<evidence type="ECO:0000313" key="4">
    <source>
        <dbReference type="Proteomes" id="UP001443914"/>
    </source>
</evidence>
<feature type="region of interest" description="Disordered" evidence="1">
    <location>
        <begin position="353"/>
        <end position="434"/>
    </location>
</feature>
<feature type="region of interest" description="Disordered" evidence="1">
    <location>
        <begin position="245"/>
        <end position="279"/>
    </location>
</feature>
<dbReference type="EMBL" id="JBDFQZ010000005">
    <property type="protein sequence ID" value="KAK9724102.1"/>
    <property type="molecule type" value="Genomic_DNA"/>
</dbReference>
<gene>
    <name evidence="3" type="ORF">RND81_05G048400</name>
</gene>
<dbReference type="Proteomes" id="UP001443914">
    <property type="component" value="Unassembled WGS sequence"/>
</dbReference>
<keyword evidence="2" id="KW-1133">Transmembrane helix</keyword>
<keyword evidence="2" id="KW-0472">Membrane</keyword>